<dbReference type="GO" id="GO:0003951">
    <property type="term" value="F:NAD+ kinase activity"/>
    <property type="evidence" value="ECO:0007669"/>
    <property type="project" value="UniProtKB-UniRule"/>
</dbReference>
<keyword evidence="6" id="KW-0963">Cytoplasm</keyword>
<dbReference type="GO" id="GO:0005524">
    <property type="term" value="F:ATP binding"/>
    <property type="evidence" value="ECO:0007669"/>
    <property type="project" value="UniProtKB-KW"/>
</dbReference>
<proteinExistence type="inferred from homology"/>
<feature type="binding site" evidence="6">
    <location>
        <position position="156"/>
    </location>
    <ligand>
        <name>NAD(+)</name>
        <dbReference type="ChEBI" id="CHEBI:57540"/>
    </ligand>
</feature>
<evidence type="ECO:0000256" key="4">
    <source>
        <dbReference type="ARBA" id="ARBA00023027"/>
    </source>
</evidence>
<feature type="binding site" evidence="6">
    <location>
        <begin position="53"/>
        <end position="54"/>
    </location>
    <ligand>
        <name>NAD(+)</name>
        <dbReference type="ChEBI" id="CHEBI:57540"/>
    </ligand>
</feature>
<sequence length="277" mass="30423">MKVGIVLNHSQRLTTSAVETVISHIERLGSSAELLKFDNPLSELDVVLSFGGDGTVLGTARYVGELPIFGINTGHLGFLTGIEYNLPKVIEAISLILNSQFTIDKRKRLEARVYRKEKNVADCTALNDIVVKGAIAKLVRLRTYIGGDYVGKFPADGIIISTATGSTGYSISAGGAIIPPDLEINVITPICSHLLNVRSMIACNNKEIKIVVESYQKELLLSADGQVDIELETNDCIVINKAPMVTNLIRLNNETFYQLLSRKMKWDKDEKDRSDLT</sequence>
<feature type="binding site" evidence="6">
    <location>
        <position position="226"/>
    </location>
    <ligand>
        <name>NAD(+)</name>
        <dbReference type="ChEBI" id="CHEBI:57540"/>
    </ligand>
</feature>
<accession>A0A0U1KWX2</accession>
<evidence type="ECO:0000313" key="7">
    <source>
        <dbReference type="EMBL" id="CQR71917.1"/>
    </source>
</evidence>
<evidence type="ECO:0000256" key="1">
    <source>
        <dbReference type="ARBA" id="ARBA00022679"/>
    </source>
</evidence>
<comment type="cofactor">
    <cofactor evidence="6">
        <name>a divalent metal cation</name>
        <dbReference type="ChEBI" id="CHEBI:60240"/>
    </cofactor>
</comment>
<keyword evidence="8" id="KW-1185">Reference proteome</keyword>
<dbReference type="EMBL" id="CTRP01000006">
    <property type="protein sequence ID" value="CQR71917.1"/>
    <property type="molecule type" value="Genomic_DNA"/>
</dbReference>
<evidence type="ECO:0000313" key="8">
    <source>
        <dbReference type="Proteomes" id="UP000049855"/>
    </source>
</evidence>
<dbReference type="AlphaFoldDB" id="A0A0U1KWX2"/>
<dbReference type="HAMAP" id="MF_00361">
    <property type="entry name" value="NAD_kinase"/>
    <property type="match status" value="1"/>
</dbReference>
<feature type="binding site" evidence="6">
    <location>
        <begin position="167"/>
        <end position="172"/>
    </location>
    <ligand>
        <name>NAD(+)</name>
        <dbReference type="ChEBI" id="CHEBI:57540"/>
    </ligand>
</feature>
<dbReference type="PANTHER" id="PTHR20275">
    <property type="entry name" value="NAD KINASE"/>
    <property type="match status" value="1"/>
</dbReference>
<dbReference type="SUPFAM" id="SSF111331">
    <property type="entry name" value="NAD kinase/diacylglycerol kinase-like"/>
    <property type="match status" value="1"/>
</dbReference>
<keyword evidence="3 6" id="KW-0521">NADP</keyword>
<dbReference type="InterPro" id="IPR002504">
    <property type="entry name" value="NADK"/>
</dbReference>
<dbReference type="InterPro" id="IPR016064">
    <property type="entry name" value="NAD/diacylglycerol_kinase_sf"/>
</dbReference>
<comment type="similarity">
    <text evidence="6">Belongs to the NAD kinase family.</text>
</comment>
<dbReference type="Pfam" id="PF20143">
    <property type="entry name" value="NAD_kinase_C"/>
    <property type="match status" value="1"/>
</dbReference>
<dbReference type="GO" id="GO:0051287">
    <property type="term" value="F:NAD binding"/>
    <property type="evidence" value="ECO:0007669"/>
    <property type="project" value="UniProtKB-ARBA"/>
</dbReference>
<dbReference type="PANTHER" id="PTHR20275:SF0">
    <property type="entry name" value="NAD KINASE"/>
    <property type="match status" value="1"/>
</dbReference>
<dbReference type="Gene3D" id="3.40.50.10330">
    <property type="entry name" value="Probable inorganic polyphosphate/atp-NAD kinase, domain 1"/>
    <property type="match status" value="1"/>
</dbReference>
<keyword evidence="4 6" id="KW-0520">NAD</keyword>
<evidence type="ECO:0000256" key="2">
    <source>
        <dbReference type="ARBA" id="ARBA00022777"/>
    </source>
</evidence>
<gene>
    <name evidence="6" type="primary">nadK</name>
    <name evidence="7" type="ORF">SpAn4DRAFT_4979</name>
</gene>
<feature type="binding site" evidence="6">
    <location>
        <begin position="127"/>
        <end position="128"/>
    </location>
    <ligand>
        <name>NAD(+)</name>
        <dbReference type="ChEBI" id="CHEBI:57540"/>
    </ligand>
</feature>
<comment type="function">
    <text evidence="6">Involved in the regulation of the intracellular balance of NAD and NADP, and is a key enzyme in the biosynthesis of NADP. Catalyzes specifically the phosphorylation on 2'-hydroxyl of the adenosine moiety of NAD to yield NADP.</text>
</comment>
<dbReference type="InterPro" id="IPR017437">
    <property type="entry name" value="ATP-NAD_kinase_PpnK-typ_C"/>
</dbReference>
<name>A0A0U1KWX2_9FIRM</name>
<dbReference type="GO" id="GO:0046872">
    <property type="term" value="F:metal ion binding"/>
    <property type="evidence" value="ECO:0007669"/>
    <property type="project" value="UniProtKB-UniRule"/>
</dbReference>
<dbReference type="Pfam" id="PF01513">
    <property type="entry name" value="NAD_kinase"/>
    <property type="match status" value="1"/>
</dbReference>
<feature type="binding site" evidence="6">
    <location>
        <position position="137"/>
    </location>
    <ligand>
        <name>NAD(+)</name>
        <dbReference type="ChEBI" id="CHEBI:57540"/>
    </ligand>
</feature>
<dbReference type="EC" id="2.7.1.23" evidence="6"/>
<dbReference type="InterPro" id="IPR017438">
    <property type="entry name" value="ATP-NAD_kinase_N"/>
</dbReference>
<protein>
    <recommendedName>
        <fullName evidence="6">NAD kinase</fullName>
        <ecNumber evidence="6">2.7.1.23</ecNumber>
    </recommendedName>
    <alternativeName>
        <fullName evidence="6">ATP-dependent NAD kinase</fullName>
    </alternativeName>
</protein>
<organism evidence="7 8">
    <name type="scientific">Sporomusa ovata</name>
    <dbReference type="NCBI Taxonomy" id="2378"/>
    <lineage>
        <taxon>Bacteria</taxon>
        <taxon>Bacillati</taxon>
        <taxon>Bacillota</taxon>
        <taxon>Negativicutes</taxon>
        <taxon>Selenomonadales</taxon>
        <taxon>Sporomusaceae</taxon>
        <taxon>Sporomusa</taxon>
    </lineage>
</organism>
<dbReference type="Proteomes" id="UP000049855">
    <property type="component" value="Unassembled WGS sequence"/>
</dbReference>
<comment type="caution">
    <text evidence="6">Lacks conserved residue(s) required for the propagation of feature annotation.</text>
</comment>
<dbReference type="GO" id="GO:0005737">
    <property type="term" value="C:cytoplasm"/>
    <property type="evidence" value="ECO:0007669"/>
    <property type="project" value="UniProtKB-SubCell"/>
</dbReference>
<keyword evidence="1 6" id="KW-0808">Transferase</keyword>
<keyword evidence="2 6" id="KW-0418">Kinase</keyword>
<comment type="subcellular location">
    <subcellularLocation>
        <location evidence="6">Cytoplasm</location>
    </subcellularLocation>
</comment>
<comment type="catalytic activity">
    <reaction evidence="5 6">
        <text>NAD(+) + ATP = ADP + NADP(+) + H(+)</text>
        <dbReference type="Rhea" id="RHEA:18629"/>
        <dbReference type="ChEBI" id="CHEBI:15378"/>
        <dbReference type="ChEBI" id="CHEBI:30616"/>
        <dbReference type="ChEBI" id="CHEBI:57540"/>
        <dbReference type="ChEBI" id="CHEBI:58349"/>
        <dbReference type="ChEBI" id="CHEBI:456216"/>
        <dbReference type="EC" id="2.7.1.23"/>
    </reaction>
</comment>
<dbReference type="GO" id="GO:0006741">
    <property type="term" value="P:NADP+ biosynthetic process"/>
    <property type="evidence" value="ECO:0007669"/>
    <property type="project" value="UniProtKB-UniRule"/>
</dbReference>
<evidence type="ECO:0000256" key="3">
    <source>
        <dbReference type="ARBA" id="ARBA00022857"/>
    </source>
</evidence>
<feature type="active site" description="Proton acceptor" evidence="6">
    <location>
        <position position="53"/>
    </location>
</feature>
<keyword evidence="6" id="KW-0547">Nucleotide-binding</keyword>
<reference evidence="8" key="1">
    <citation type="submission" date="2015-03" db="EMBL/GenBank/DDBJ databases">
        <authorList>
            <person name="Nijsse Bart"/>
        </authorList>
    </citation>
    <scope>NUCLEOTIDE SEQUENCE [LARGE SCALE GENOMIC DNA]</scope>
</reference>
<evidence type="ECO:0000256" key="5">
    <source>
        <dbReference type="ARBA" id="ARBA00047925"/>
    </source>
</evidence>
<dbReference type="Gene3D" id="2.60.200.30">
    <property type="entry name" value="Probable inorganic polyphosphate/atp-NAD kinase, domain 2"/>
    <property type="match status" value="1"/>
</dbReference>
<evidence type="ECO:0000256" key="6">
    <source>
        <dbReference type="HAMAP-Rule" id="MF_00361"/>
    </source>
</evidence>
<dbReference type="GO" id="GO:0019674">
    <property type="term" value="P:NAD+ metabolic process"/>
    <property type="evidence" value="ECO:0007669"/>
    <property type="project" value="InterPro"/>
</dbReference>
<keyword evidence="6" id="KW-0067">ATP-binding</keyword>